<reference evidence="2" key="1">
    <citation type="submission" date="2021-01" db="EMBL/GenBank/DDBJ databases">
        <title>Draft genome sequence of Acholeplasmataceae bacterium strain Mahy22.</title>
        <authorList>
            <person name="Watanabe M."/>
            <person name="Kojima H."/>
            <person name="Fukui M."/>
        </authorList>
    </citation>
    <scope>NUCLEOTIDE SEQUENCE</scope>
    <source>
        <strain evidence="2">Mahy22</strain>
    </source>
</reference>
<dbReference type="RefSeq" id="WP_231756737.1">
    <property type="nucleotide sequence ID" value="NZ_AP024412.1"/>
</dbReference>
<accession>A0A7R7V7U2</accession>
<evidence type="ECO:0000313" key="2">
    <source>
        <dbReference type="EMBL" id="BCR36050.1"/>
    </source>
</evidence>
<feature type="coiled-coil region" evidence="1">
    <location>
        <begin position="728"/>
        <end position="762"/>
    </location>
</feature>
<sequence>MIFKLDMIQKFESDFKQELNLDKKYLPIYDKLVVLLHDINPTIEYTEKKLAYQQQIALDVNLQIHKKYAYEVELKNSALRTFIEEHKTIIDQFQKEKIIKLQAINKEQKTILKDFELKKQKIKDIYEEKQKQIEQNLKRELSQFDKEKLFARKLNQEQTQEIESEQKATLLNLEKTYASSIHEVNTDLEKFELDKQKELEENEAHFVNIKLENDKIYLDIRNNYHQLTKEFNISINKLKKTHEKAKKTLETKYHSQIKPVTDRLEQLNNDYQSSIDKAKKAYQMQLLELDDLFNTQKEEYETKKEKIIHLSNESITLLNSKLSAYRESINQEKIDQSRNFRDNIKHTDDPRLKDKINRDLTRTLNAIDNDLNKQILRTHKDIIIKQKLLQQSLYDHDIKHLKQMNDWRLKRNLLSYDYKQDLAKIDLNYNHNLSLSKKHIDLIDATYKHQLYLIEMTLRNNLLPLESQLTIQSMVQERELNLLNNDQHIATYTSKLNVARISHKYQLMIEKAKLKEYISKLDYDSETQVVQITTQLELEKTKSKRDFTIEEQDIRANIAKAIFDKNKQHNYKVYLSDIDQIEQQEYRNDIEKKYSIDQIKLDEHLRFHEQEFLLLETKSIHQANQSHEKALRLMKLYLNELTLNQNQVELLFDVLRLYYQKHLDLKQLIKALYLLPSHPEVFKHVLKKCNSLLEAFQLAIKETIIYFKSLDLTYYQKKIEDMTGYKYMIKHEDIMNLYEQEIQKVEAQKSLIQNEISQLEQQFFINQQNLEKQELFILQLKKVSENIQSGKIKSKLKHQDLKDNQKLISNHEKDIKVIKHRLTRIEKAIDQKHINLQPFDTQIELVQNNMKKEQLILEKHKLKESDFYQDYANSNQKIYDSLLSVFSQFTDSHIHFIKNLEDTVYVTDSLLYTEEKRLNKDHMLFGQKIFKHQQFFLTHIRDFYEANDQKQEEIVRDFNKAQSHLTRELAENKASVLNDIKKQQISLITQQEKDIKSQVETHKNDLKLKENADKKDLLVITNHIKSLENNLEFYLDKMKQELNLINDNQIQVASQSLQEYEKQHMILNHNNYKQVSKYDQQLEAEEKSFQTLDTSISNKNQALLIRFEQNRTKQIALFEEKTKQFESNIEKSRETNKNEIKIYDHDVTLMQETRSYEIRNMKEHTKRFTTKSEKSQQKVYKNELKSLRLNYRFKLKALKLK</sequence>
<dbReference type="KEGG" id="manr:MPAN_009430"/>
<keyword evidence="3" id="KW-1185">Reference proteome</keyword>
<gene>
    <name evidence="2" type="ORF">MPAN_009430</name>
</gene>
<feature type="coiled-coil region" evidence="1">
    <location>
        <begin position="112"/>
        <end position="143"/>
    </location>
</feature>
<organism evidence="2 3">
    <name type="scientific">Mariniplasma anaerobium</name>
    <dbReference type="NCBI Taxonomy" id="2735436"/>
    <lineage>
        <taxon>Bacteria</taxon>
        <taxon>Bacillati</taxon>
        <taxon>Mycoplasmatota</taxon>
        <taxon>Mollicutes</taxon>
        <taxon>Acholeplasmatales</taxon>
        <taxon>Acholeplasmataceae</taxon>
        <taxon>Mariniplasma</taxon>
    </lineage>
</organism>
<protein>
    <submittedName>
        <fullName evidence="2">Uncharacterized protein</fullName>
    </submittedName>
</protein>
<feature type="coiled-coil region" evidence="1">
    <location>
        <begin position="808"/>
        <end position="863"/>
    </location>
</feature>
<proteinExistence type="predicted"/>
<evidence type="ECO:0000256" key="1">
    <source>
        <dbReference type="SAM" id="Coils"/>
    </source>
</evidence>
<dbReference type="EMBL" id="AP024412">
    <property type="protein sequence ID" value="BCR36050.1"/>
    <property type="molecule type" value="Genomic_DNA"/>
</dbReference>
<evidence type="ECO:0000313" key="3">
    <source>
        <dbReference type="Proteomes" id="UP000620133"/>
    </source>
</evidence>
<dbReference type="AlphaFoldDB" id="A0A7R7V7U2"/>
<keyword evidence="1" id="KW-0175">Coiled coil</keyword>
<name>A0A7R7V7U2_9MOLU</name>
<dbReference type="Proteomes" id="UP000620133">
    <property type="component" value="Chromosome"/>
</dbReference>